<dbReference type="Gene3D" id="1.10.10.10">
    <property type="entry name" value="Winged helix-like DNA-binding domain superfamily/Winged helix DNA-binding domain"/>
    <property type="match status" value="1"/>
</dbReference>
<dbReference type="PANTHER" id="PTHR44688:SF16">
    <property type="entry name" value="DNA-BINDING TRANSCRIPTIONAL ACTIVATOR DEVR_DOSR"/>
    <property type="match status" value="1"/>
</dbReference>
<keyword evidence="1" id="KW-0805">Transcription regulation</keyword>
<dbReference type="SUPFAM" id="SSF46894">
    <property type="entry name" value="C-terminal effector domain of the bipartite response regulators"/>
    <property type="match status" value="1"/>
</dbReference>
<gene>
    <name evidence="5" type="ORF">AACH11_13380</name>
</gene>
<keyword evidence="3" id="KW-0804">Transcription</keyword>
<keyword evidence="6" id="KW-1185">Reference proteome</keyword>
<protein>
    <submittedName>
        <fullName evidence="5">Helix-turn-helix transcriptional regulator</fullName>
    </submittedName>
</protein>
<dbReference type="EMBL" id="JBBUTF010000011">
    <property type="protein sequence ID" value="MEK8026957.1"/>
    <property type="molecule type" value="Genomic_DNA"/>
</dbReference>
<dbReference type="InterPro" id="IPR000792">
    <property type="entry name" value="Tscrpt_reg_LuxR_C"/>
</dbReference>
<sequence>MWTDPEIESLGGVIAAIGRPDFAARALAALQPAVQAASWSVYALRRGGPPQLHLSATGQGPDLTRACFDAYARGLYLRDSSFDPVRAAAADGPRVMAMHADAAPNRDHREAIYRAHQVLERMSVAALDARGTLLAVNVYHHEDQGPFSEAERQRFQALAPLLYHAVRRQVDWQRETPAASAQARRQALQAAAPGLTVRELDVCERLLRGWSHDGVAADLGLSLATVKTYRARAFARLGLHFRSELFARFGHARSDGADGPADMPIAVAPRVDRAAH</sequence>
<dbReference type="PROSITE" id="PS50043">
    <property type="entry name" value="HTH_LUXR_2"/>
    <property type="match status" value="1"/>
</dbReference>
<dbReference type="RefSeq" id="WP_341374740.1">
    <property type="nucleotide sequence ID" value="NZ_JBBUTF010000011.1"/>
</dbReference>
<evidence type="ECO:0000313" key="5">
    <source>
        <dbReference type="EMBL" id="MEK8026957.1"/>
    </source>
</evidence>
<evidence type="ECO:0000256" key="1">
    <source>
        <dbReference type="ARBA" id="ARBA00023015"/>
    </source>
</evidence>
<dbReference type="PRINTS" id="PR00038">
    <property type="entry name" value="HTHLUXR"/>
</dbReference>
<organism evidence="5 6">
    <name type="scientific">Pseudaquabacterium rugosum</name>
    <dbReference type="NCBI Taxonomy" id="2984194"/>
    <lineage>
        <taxon>Bacteria</taxon>
        <taxon>Pseudomonadati</taxon>
        <taxon>Pseudomonadota</taxon>
        <taxon>Betaproteobacteria</taxon>
        <taxon>Burkholderiales</taxon>
        <taxon>Sphaerotilaceae</taxon>
        <taxon>Pseudaquabacterium</taxon>
    </lineage>
</organism>
<proteinExistence type="predicted"/>
<dbReference type="InterPro" id="IPR016032">
    <property type="entry name" value="Sig_transdc_resp-reg_C-effctor"/>
</dbReference>
<accession>A0ABU9BDA7</accession>
<feature type="domain" description="HTH luxR-type" evidence="4">
    <location>
        <begin position="188"/>
        <end position="253"/>
    </location>
</feature>
<dbReference type="Proteomes" id="UP001368500">
    <property type="component" value="Unassembled WGS sequence"/>
</dbReference>
<evidence type="ECO:0000259" key="4">
    <source>
        <dbReference type="PROSITE" id="PS50043"/>
    </source>
</evidence>
<dbReference type="SMART" id="SM00421">
    <property type="entry name" value="HTH_LUXR"/>
    <property type="match status" value="1"/>
</dbReference>
<keyword evidence="2" id="KW-0238">DNA-binding</keyword>
<dbReference type="Pfam" id="PF00196">
    <property type="entry name" value="GerE"/>
    <property type="match status" value="1"/>
</dbReference>
<evidence type="ECO:0000256" key="3">
    <source>
        <dbReference type="ARBA" id="ARBA00023163"/>
    </source>
</evidence>
<dbReference type="InterPro" id="IPR036388">
    <property type="entry name" value="WH-like_DNA-bd_sf"/>
</dbReference>
<comment type="caution">
    <text evidence="5">The sequence shown here is derived from an EMBL/GenBank/DDBJ whole genome shotgun (WGS) entry which is preliminary data.</text>
</comment>
<dbReference type="PANTHER" id="PTHR44688">
    <property type="entry name" value="DNA-BINDING TRANSCRIPTIONAL ACTIVATOR DEVR_DOSR"/>
    <property type="match status" value="1"/>
</dbReference>
<name>A0ABU9BDA7_9BURK</name>
<reference evidence="5 6" key="1">
    <citation type="submission" date="2024-04" db="EMBL/GenBank/DDBJ databases">
        <title>Novel species of the genus Ideonella isolated from streams.</title>
        <authorList>
            <person name="Lu H."/>
        </authorList>
    </citation>
    <scope>NUCLEOTIDE SEQUENCE [LARGE SCALE GENOMIC DNA]</scope>
    <source>
        <strain evidence="5 6">BYS139W</strain>
    </source>
</reference>
<evidence type="ECO:0000256" key="2">
    <source>
        <dbReference type="ARBA" id="ARBA00023125"/>
    </source>
</evidence>
<evidence type="ECO:0000313" key="6">
    <source>
        <dbReference type="Proteomes" id="UP001368500"/>
    </source>
</evidence>